<organism evidence="9 10">
    <name type="scientific">Candidatus Gottesmanbacteria bacterium RIFCSPLOWO2_01_FULL_46_9</name>
    <dbReference type="NCBI Taxonomy" id="1798394"/>
    <lineage>
        <taxon>Bacteria</taxon>
        <taxon>Candidatus Gottesmaniibacteriota</taxon>
    </lineage>
</organism>
<dbReference type="InterPro" id="IPR015424">
    <property type="entry name" value="PyrdxlP-dep_Trfase"/>
</dbReference>
<keyword evidence="3 5" id="KW-0663">Pyridoxal phosphate</keyword>
<name>A0A1F6B3H4_9BACT</name>
<comment type="cofactor">
    <cofactor evidence="1 5 7">
        <name>pyridoxal 5'-phosphate</name>
        <dbReference type="ChEBI" id="CHEBI:597326"/>
    </cofactor>
</comment>
<proteinExistence type="inferred from homology"/>
<dbReference type="SUPFAM" id="SSF53383">
    <property type="entry name" value="PLP-dependent transferases"/>
    <property type="match status" value="1"/>
</dbReference>
<dbReference type="AlphaFoldDB" id="A0A1F6B3H4"/>
<feature type="binding site" evidence="4">
    <location>
        <position position="339"/>
    </location>
    <ligand>
        <name>substrate</name>
    </ligand>
</feature>
<feature type="modified residue" description="N6-(pyridoxal phosphate)lysine" evidence="5">
    <location>
        <position position="195"/>
    </location>
</feature>
<evidence type="ECO:0000256" key="3">
    <source>
        <dbReference type="ARBA" id="ARBA00022898"/>
    </source>
</evidence>
<evidence type="ECO:0000256" key="2">
    <source>
        <dbReference type="ARBA" id="ARBA00009236"/>
    </source>
</evidence>
<dbReference type="InterPro" id="IPR024169">
    <property type="entry name" value="SP_NH2Trfase/AEP_transaminase"/>
</dbReference>
<dbReference type="PIRSF" id="PIRSF000524">
    <property type="entry name" value="SPT"/>
    <property type="match status" value="1"/>
</dbReference>
<dbReference type="PANTHER" id="PTHR21152">
    <property type="entry name" value="AMINOTRANSFERASE CLASS V"/>
    <property type="match status" value="1"/>
</dbReference>
<reference evidence="9 10" key="1">
    <citation type="journal article" date="2016" name="Nat. Commun.">
        <title>Thousands of microbial genomes shed light on interconnected biogeochemical processes in an aquifer system.</title>
        <authorList>
            <person name="Anantharaman K."/>
            <person name="Brown C.T."/>
            <person name="Hug L.A."/>
            <person name="Sharon I."/>
            <person name="Castelle C.J."/>
            <person name="Probst A.J."/>
            <person name="Thomas B.C."/>
            <person name="Singh A."/>
            <person name="Wilkins M.J."/>
            <person name="Karaoz U."/>
            <person name="Brodie E.L."/>
            <person name="Williams K.H."/>
            <person name="Hubbard S.S."/>
            <person name="Banfield J.F."/>
        </authorList>
    </citation>
    <scope>NUCLEOTIDE SEQUENCE [LARGE SCALE GENOMIC DNA]</scope>
</reference>
<accession>A0A1F6B3H4</accession>
<dbReference type="InterPro" id="IPR015421">
    <property type="entry name" value="PyrdxlP-dep_Trfase_major"/>
</dbReference>
<dbReference type="GO" id="GO:0008453">
    <property type="term" value="F:alanine-glyoxylate transaminase activity"/>
    <property type="evidence" value="ECO:0007669"/>
    <property type="project" value="TreeGrafter"/>
</dbReference>
<dbReference type="Pfam" id="PF00266">
    <property type="entry name" value="Aminotran_5"/>
    <property type="match status" value="1"/>
</dbReference>
<evidence type="ECO:0000313" key="10">
    <source>
        <dbReference type="Proteomes" id="UP000176450"/>
    </source>
</evidence>
<evidence type="ECO:0000313" key="9">
    <source>
        <dbReference type="EMBL" id="OGG31353.1"/>
    </source>
</evidence>
<comment type="caution">
    <text evidence="9">The sequence shown here is derived from an EMBL/GenBank/DDBJ whole genome shotgun (WGS) entry which is preliminary data.</text>
</comment>
<evidence type="ECO:0000256" key="4">
    <source>
        <dbReference type="PIRSR" id="PIRSR000524-1"/>
    </source>
</evidence>
<dbReference type="GO" id="GO:0019265">
    <property type="term" value="P:glycine biosynthetic process, by transamination of glyoxylate"/>
    <property type="evidence" value="ECO:0007669"/>
    <property type="project" value="TreeGrafter"/>
</dbReference>
<dbReference type="PROSITE" id="PS00595">
    <property type="entry name" value="AA_TRANSFER_CLASS_5"/>
    <property type="match status" value="1"/>
</dbReference>
<evidence type="ECO:0000256" key="5">
    <source>
        <dbReference type="PIRSR" id="PIRSR000524-50"/>
    </source>
</evidence>
<dbReference type="EMBL" id="MFJX01000014">
    <property type="protein sequence ID" value="OGG31353.1"/>
    <property type="molecule type" value="Genomic_DNA"/>
</dbReference>
<dbReference type="GO" id="GO:0004760">
    <property type="term" value="F:L-serine-pyruvate transaminase activity"/>
    <property type="evidence" value="ECO:0007669"/>
    <property type="project" value="TreeGrafter"/>
</dbReference>
<evidence type="ECO:0000259" key="8">
    <source>
        <dbReference type="Pfam" id="PF00266"/>
    </source>
</evidence>
<comment type="similarity">
    <text evidence="2 6">Belongs to the class-V pyridoxal-phosphate-dependent aminotransferase family.</text>
</comment>
<dbReference type="Gene3D" id="3.90.1150.10">
    <property type="entry name" value="Aspartate Aminotransferase, domain 1"/>
    <property type="match status" value="1"/>
</dbReference>
<feature type="domain" description="Aminotransferase class V" evidence="8">
    <location>
        <begin position="9"/>
        <end position="333"/>
    </location>
</feature>
<evidence type="ECO:0000256" key="7">
    <source>
        <dbReference type="RuleBase" id="RU004504"/>
    </source>
</evidence>
<dbReference type="InterPro" id="IPR000192">
    <property type="entry name" value="Aminotrans_V_dom"/>
</dbReference>
<dbReference type="Gene3D" id="3.40.640.10">
    <property type="entry name" value="Type I PLP-dependent aspartate aminotransferase-like (Major domain)"/>
    <property type="match status" value="1"/>
</dbReference>
<evidence type="ECO:0000256" key="1">
    <source>
        <dbReference type="ARBA" id="ARBA00001933"/>
    </source>
</evidence>
<dbReference type="Proteomes" id="UP000176450">
    <property type="component" value="Unassembled WGS sequence"/>
</dbReference>
<protein>
    <recommendedName>
        <fullName evidence="8">Aminotransferase class V domain-containing protein</fullName>
    </recommendedName>
</protein>
<evidence type="ECO:0000256" key="6">
    <source>
        <dbReference type="RuleBase" id="RU004075"/>
    </source>
</evidence>
<dbReference type="InterPro" id="IPR015422">
    <property type="entry name" value="PyrdxlP-dep_Trfase_small"/>
</dbReference>
<sequence>MSRTNLRIPGPTPLPPEVIQALSQPMISHRGPEYIALHNETVAMAKQFFQTKNDLFMFTSSGTGTMEAAIVNMLSPGDTILGVSIGLFGDRAIEVAKAYEMNVIELRYPMGQSSDAVEIGKMIQDHPEIKAILITHNETSTGVTNDLRSIVPEVNKYAPGKDQPLFIVDAVSSMGNVDIPVDELGLDVVYTSTQKAWMSPPGLALISVSKRAWFSYNFSSCQKYYFDFAKMKKYSDRGQTPETPAVSTIFALNAALKVMTKRGVRETFAYYKDVARYTRKKLVDNGFTLFGDQSHASDTVSACLVPEGLEDKAYRGLIKQKYNVVLSGGKGEAEGKIVRVAHMGWVTRSDIDEVIAAMSSARKDLGST</sequence>
<dbReference type="PANTHER" id="PTHR21152:SF40">
    <property type="entry name" value="ALANINE--GLYOXYLATE AMINOTRANSFERASE"/>
    <property type="match status" value="1"/>
</dbReference>
<gene>
    <name evidence="9" type="ORF">A3A63_00805</name>
</gene>
<dbReference type="InterPro" id="IPR020578">
    <property type="entry name" value="Aminotrans_V_PyrdxlP_BS"/>
</dbReference>